<dbReference type="InterPro" id="IPR018060">
    <property type="entry name" value="HTH_AraC"/>
</dbReference>
<dbReference type="GO" id="GO:0005737">
    <property type="term" value="C:cytoplasm"/>
    <property type="evidence" value="ECO:0007669"/>
    <property type="project" value="UniProtKB-SubCell"/>
</dbReference>
<evidence type="ECO:0000256" key="5">
    <source>
        <dbReference type="ARBA" id="ARBA00037345"/>
    </source>
</evidence>
<dbReference type="PROSITE" id="PS01124">
    <property type="entry name" value="HTH_ARAC_FAMILY_2"/>
    <property type="match status" value="1"/>
</dbReference>
<dbReference type="GO" id="GO:0043565">
    <property type="term" value="F:sequence-specific DNA binding"/>
    <property type="evidence" value="ECO:0007669"/>
    <property type="project" value="InterPro"/>
</dbReference>
<keyword evidence="4" id="KW-0804">Transcription</keyword>
<gene>
    <name evidence="7" type="ORF">IV02_18070</name>
</gene>
<dbReference type="GO" id="GO:0009893">
    <property type="term" value="P:positive regulation of metabolic process"/>
    <property type="evidence" value="ECO:0007669"/>
    <property type="project" value="UniProtKB-ARBA"/>
</dbReference>
<sequence>MENEHLEAAQRSVSAVTGGLAPWRLELVKQQIQADLGKKISVPQLAQSCSLSRSHFSRAFKRSTGMSPQDWIRHQRIAQAQKLIKDSRLTLTQISAECGFFDQAHFSHMFTKTAGTNPAIWRFQALAAVGA</sequence>
<dbReference type="EMBL" id="JPQT01000113">
    <property type="protein sequence ID" value="KFE50031.1"/>
    <property type="molecule type" value="Genomic_DNA"/>
</dbReference>
<dbReference type="PROSITE" id="PS00041">
    <property type="entry name" value="HTH_ARAC_FAMILY_1"/>
    <property type="match status" value="1"/>
</dbReference>
<keyword evidence="3" id="KW-0238">DNA-binding</keyword>
<dbReference type="InterPro" id="IPR050204">
    <property type="entry name" value="AraC_XylS_family_regulators"/>
</dbReference>
<keyword evidence="2" id="KW-0805">Transcription regulation</keyword>
<dbReference type="AlphaFoldDB" id="A0A085V3L8"/>
<dbReference type="GO" id="GO:0003700">
    <property type="term" value="F:DNA-binding transcription factor activity"/>
    <property type="evidence" value="ECO:0007669"/>
    <property type="project" value="InterPro"/>
</dbReference>
<dbReference type="Gene3D" id="1.10.10.60">
    <property type="entry name" value="Homeodomain-like"/>
    <property type="match status" value="2"/>
</dbReference>
<dbReference type="Proteomes" id="UP000028643">
    <property type="component" value="Unassembled WGS sequence"/>
</dbReference>
<feature type="domain" description="HTH araC/xylS-type" evidence="6">
    <location>
        <begin position="26"/>
        <end position="124"/>
    </location>
</feature>
<proteinExistence type="predicted"/>
<dbReference type="Pfam" id="PF12833">
    <property type="entry name" value="HTH_18"/>
    <property type="match status" value="1"/>
</dbReference>
<dbReference type="PANTHER" id="PTHR46796">
    <property type="entry name" value="HTH-TYPE TRANSCRIPTIONAL ACTIVATOR RHAS-RELATED"/>
    <property type="match status" value="1"/>
</dbReference>
<dbReference type="SUPFAM" id="SSF46689">
    <property type="entry name" value="Homeodomain-like"/>
    <property type="match status" value="2"/>
</dbReference>
<accession>A0A085V3L8</accession>
<dbReference type="PATRIC" id="fig|317.174.peg.3692"/>
<organism evidence="7 8">
    <name type="scientific">Pseudomonas syringae</name>
    <dbReference type="NCBI Taxonomy" id="317"/>
    <lineage>
        <taxon>Bacteria</taxon>
        <taxon>Pseudomonadati</taxon>
        <taxon>Pseudomonadota</taxon>
        <taxon>Gammaproteobacteria</taxon>
        <taxon>Pseudomonadales</taxon>
        <taxon>Pseudomonadaceae</taxon>
        <taxon>Pseudomonas</taxon>
    </lineage>
</organism>
<evidence type="ECO:0000256" key="1">
    <source>
        <dbReference type="ARBA" id="ARBA00004496"/>
    </source>
</evidence>
<evidence type="ECO:0000259" key="6">
    <source>
        <dbReference type="PROSITE" id="PS01124"/>
    </source>
</evidence>
<evidence type="ECO:0000313" key="8">
    <source>
        <dbReference type="Proteomes" id="UP000028643"/>
    </source>
</evidence>
<dbReference type="InterPro" id="IPR009057">
    <property type="entry name" value="Homeodomain-like_sf"/>
</dbReference>
<dbReference type="PANTHER" id="PTHR46796:SF14">
    <property type="entry name" value="TRANSCRIPTIONAL REGULATORY PROTEIN"/>
    <property type="match status" value="1"/>
</dbReference>
<dbReference type="SMART" id="SM00342">
    <property type="entry name" value="HTH_ARAC"/>
    <property type="match status" value="1"/>
</dbReference>
<protein>
    <submittedName>
        <fullName evidence="7">AraC family transcriptional regulator</fullName>
    </submittedName>
</protein>
<evidence type="ECO:0000256" key="2">
    <source>
        <dbReference type="ARBA" id="ARBA00023015"/>
    </source>
</evidence>
<reference evidence="7 8" key="1">
    <citation type="submission" date="2014-07" db="EMBL/GenBank/DDBJ databases">
        <title>Draft Genome Sequences of Environmental Pseudomonas syringae strains.</title>
        <authorList>
            <person name="Baltrus D.A."/>
            <person name="Berge O."/>
            <person name="Morris C."/>
        </authorList>
    </citation>
    <scope>NUCLEOTIDE SEQUENCE [LARGE SCALE GENOMIC DNA]</scope>
    <source>
        <strain evidence="7 8">CEB003</strain>
    </source>
</reference>
<evidence type="ECO:0000256" key="3">
    <source>
        <dbReference type="ARBA" id="ARBA00023125"/>
    </source>
</evidence>
<name>A0A085V3L8_PSESX</name>
<comment type="caution">
    <text evidence="7">The sequence shown here is derived from an EMBL/GenBank/DDBJ whole genome shotgun (WGS) entry which is preliminary data.</text>
</comment>
<evidence type="ECO:0000313" key="7">
    <source>
        <dbReference type="EMBL" id="KFE50031.1"/>
    </source>
</evidence>
<dbReference type="RefSeq" id="WP_047576719.1">
    <property type="nucleotide sequence ID" value="NZ_JPQT01000113.1"/>
</dbReference>
<dbReference type="InterPro" id="IPR018062">
    <property type="entry name" value="HTH_AraC-typ_CS"/>
</dbReference>
<comment type="function">
    <text evidence="5">Regulatory protein of the TOL plasmid xyl operons. XylS activates the xylXYZLTEGFJQKIH operon required for the degradation of toluene, m-xylene and p-xylene.</text>
</comment>
<comment type="subcellular location">
    <subcellularLocation>
        <location evidence="1">Cytoplasm</location>
    </subcellularLocation>
</comment>
<evidence type="ECO:0000256" key="4">
    <source>
        <dbReference type="ARBA" id="ARBA00023163"/>
    </source>
</evidence>